<dbReference type="Gene3D" id="3.50.50.60">
    <property type="entry name" value="FAD/NAD(P)-binding domain"/>
    <property type="match status" value="1"/>
</dbReference>
<dbReference type="InterPro" id="IPR007867">
    <property type="entry name" value="GMC_OxRtase_C"/>
</dbReference>
<evidence type="ECO:0000313" key="4">
    <source>
        <dbReference type="EMBL" id="CAB3247275.1"/>
    </source>
</evidence>
<dbReference type="PANTHER" id="PTHR11552:SF188">
    <property type="entry name" value="NEITHER INACTIVATION NOR AFTERPOTENTIAL PROTEIN G"/>
    <property type="match status" value="1"/>
</dbReference>
<dbReference type="InterPro" id="IPR036188">
    <property type="entry name" value="FAD/NAD-bd_sf"/>
</dbReference>
<dbReference type="InterPro" id="IPR000172">
    <property type="entry name" value="GMC_OxRdtase_N"/>
</dbReference>
<dbReference type="AlphaFoldDB" id="A0A8S1AE85"/>
<dbReference type="SUPFAM" id="SSF54373">
    <property type="entry name" value="FAD-linked reductases, C-terminal domain"/>
    <property type="match status" value="1"/>
</dbReference>
<sequence length="492" mass="55563">MHEWNFTTVNDGYTAQAHINHVLKLHSGKMLGGSSSLGHLLYVRGSSHDFDEWVKYLVDKSWSYQNVLYYFKKSQKLDYKDFVYPGTDIFHSTNGEMGVKKLVNQISQKYLNIFKEAGHSTMFDGNRNISLGYYEPMFMIRKGIRQSTSIAFLSPITTRSNLHILKETEATKIYFHNLLAKGVTAVKDGKEIYIKANREVIIAAGTIKSAQLLMLSGIGIKEHLVANGIPLKKDLPVGKFYQDHLAVILVHKFKATKTNMTSYDPREMGVNMIIGNAAVNKLKPYPEYQTLNYIIPSNSDRLLSLCSLTYSFSNEVCNSLYNQTRGFETMFSLIVLLHPKSRGHVALQSKDYQHPPMVISGFYSHEDDMKDVANFLVDFLQIQETPVYKQYGGEFIVPKIEACNNRTGVAYWHCYALNMMVSTYDYASSCSMGQVVDEKLKVYGMSGLRVMDASVIPLLPSGNIQATVMAIAEKGADMVLRDAKHQFPARCD</sequence>
<dbReference type="GO" id="GO:0050660">
    <property type="term" value="F:flavin adenine dinucleotide binding"/>
    <property type="evidence" value="ECO:0007669"/>
    <property type="project" value="InterPro"/>
</dbReference>
<evidence type="ECO:0000259" key="3">
    <source>
        <dbReference type="Pfam" id="PF05199"/>
    </source>
</evidence>
<feature type="domain" description="Glucose-methanol-choline oxidoreductase C-terminal" evidence="3">
    <location>
        <begin position="339"/>
        <end position="472"/>
    </location>
</feature>
<dbReference type="SUPFAM" id="SSF51905">
    <property type="entry name" value="FAD/NAD(P)-binding domain"/>
    <property type="match status" value="1"/>
</dbReference>
<organism evidence="4 5">
    <name type="scientific">Arctia plantaginis</name>
    <name type="common">Wood tiger moth</name>
    <name type="synonym">Phalaena plantaginis</name>
    <dbReference type="NCBI Taxonomy" id="874455"/>
    <lineage>
        <taxon>Eukaryota</taxon>
        <taxon>Metazoa</taxon>
        <taxon>Ecdysozoa</taxon>
        <taxon>Arthropoda</taxon>
        <taxon>Hexapoda</taxon>
        <taxon>Insecta</taxon>
        <taxon>Pterygota</taxon>
        <taxon>Neoptera</taxon>
        <taxon>Endopterygota</taxon>
        <taxon>Lepidoptera</taxon>
        <taxon>Glossata</taxon>
        <taxon>Ditrysia</taxon>
        <taxon>Noctuoidea</taxon>
        <taxon>Erebidae</taxon>
        <taxon>Arctiinae</taxon>
        <taxon>Arctia</taxon>
    </lineage>
</organism>
<dbReference type="Proteomes" id="UP000494256">
    <property type="component" value="Unassembled WGS sequence"/>
</dbReference>
<dbReference type="PIRSF" id="PIRSF000137">
    <property type="entry name" value="Alcohol_oxidase"/>
    <property type="match status" value="1"/>
</dbReference>
<protein>
    <submittedName>
        <fullName evidence="4">Uncharacterized protein</fullName>
    </submittedName>
</protein>
<accession>A0A8S1AE85</accession>
<dbReference type="OrthoDB" id="5531344at2759"/>
<dbReference type="InterPro" id="IPR012132">
    <property type="entry name" value="GMC_OxRdtase"/>
</dbReference>
<feature type="domain" description="Glucose-methanol-choline oxidoreductase N-terminal" evidence="2">
    <location>
        <begin position="12"/>
        <end position="245"/>
    </location>
</feature>
<evidence type="ECO:0000256" key="1">
    <source>
        <dbReference type="ARBA" id="ARBA00010790"/>
    </source>
</evidence>
<name>A0A8S1AE85_ARCPL</name>
<dbReference type="EMBL" id="CADEBD010000336">
    <property type="protein sequence ID" value="CAB3247275.1"/>
    <property type="molecule type" value="Genomic_DNA"/>
</dbReference>
<reference evidence="4 5" key="1">
    <citation type="submission" date="2020-04" db="EMBL/GenBank/DDBJ databases">
        <authorList>
            <person name="Wallbank WR R."/>
            <person name="Pardo Diaz C."/>
            <person name="Kozak K."/>
            <person name="Martin S."/>
            <person name="Jiggins C."/>
            <person name="Moest M."/>
            <person name="Warren A I."/>
            <person name="Byers J.R.P. K."/>
            <person name="Montejo-Kovacevich G."/>
            <person name="Yen C E."/>
        </authorList>
    </citation>
    <scope>NUCLEOTIDE SEQUENCE [LARGE SCALE GENOMIC DNA]</scope>
</reference>
<dbReference type="Pfam" id="PF05199">
    <property type="entry name" value="GMC_oxred_C"/>
    <property type="match status" value="1"/>
</dbReference>
<dbReference type="Gene3D" id="3.30.560.10">
    <property type="entry name" value="Glucose Oxidase, domain 3"/>
    <property type="match status" value="1"/>
</dbReference>
<gene>
    <name evidence="4" type="ORF">APLA_LOCUS11847</name>
</gene>
<comment type="caution">
    <text evidence="4">The sequence shown here is derived from an EMBL/GenBank/DDBJ whole genome shotgun (WGS) entry which is preliminary data.</text>
</comment>
<evidence type="ECO:0000313" key="5">
    <source>
        <dbReference type="Proteomes" id="UP000494256"/>
    </source>
</evidence>
<dbReference type="Pfam" id="PF00732">
    <property type="entry name" value="GMC_oxred_N"/>
    <property type="match status" value="1"/>
</dbReference>
<dbReference type="GO" id="GO:0016614">
    <property type="term" value="F:oxidoreductase activity, acting on CH-OH group of donors"/>
    <property type="evidence" value="ECO:0007669"/>
    <property type="project" value="InterPro"/>
</dbReference>
<dbReference type="PANTHER" id="PTHR11552">
    <property type="entry name" value="GLUCOSE-METHANOL-CHOLINE GMC OXIDOREDUCTASE"/>
    <property type="match status" value="1"/>
</dbReference>
<evidence type="ECO:0000259" key="2">
    <source>
        <dbReference type="Pfam" id="PF00732"/>
    </source>
</evidence>
<proteinExistence type="inferred from homology"/>
<comment type="similarity">
    <text evidence="1">Belongs to the GMC oxidoreductase family.</text>
</comment>